<dbReference type="HAMAP" id="MF_00503">
    <property type="entry name" value="Ribosomal_bL9"/>
    <property type="match status" value="1"/>
</dbReference>
<comment type="caution">
    <text evidence="9">The sequence shown here is derived from an EMBL/GenBank/DDBJ whole genome shotgun (WGS) entry which is preliminary data.</text>
</comment>
<evidence type="ECO:0000256" key="5">
    <source>
        <dbReference type="ARBA" id="ARBA00023274"/>
    </source>
</evidence>
<dbReference type="AlphaFoldDB" id="A0A059GAM9"/>
<dbReference type="PATRIC" id="fig|1280953.3.peg.590"/>
<dbReference type="InterPro" id="IPR020069">
    <property type="entry name" value="Ribosomal_bL9_C"/>
</dbReference>
<evidence type="ECO:0000256" key="7">
    <source>
        <dbReference type="HAMAP-Rule" id="MF_00503"/>
    </source>
</evidence>
<keyword evidence="2 7" id="KW-0699">rRNA-binding</keyword>
<dbReference type="EMBL" id="ARYL01000003">
    <property type="protein sequence ID" value="KDA03794.1"/>
    <property type="molecule type" value="Genomic_DNA"/>
</dbReference>
<sequence length="197" mass="21257">MQVILLERVERLGKIGDEVSVKNGFARNFLIPQGKALLANDKNRARFEAERDVIEQRNATARAAAQTEAEKLEGKVFTMIRQAGDTGQLFGSVTARDIAEAAAEAGFKVPLSGVRLDKPIKAIGLYEVSIRLHAEVTVTVQANVARSTEEAERQEKGEDIVASLQEANAAFASEQASELKEAAAELSDMIGGSDDED</sequence>
<evidence type="ECO:0000313" key="10">
    <source>
        <dbReference type="Proteomes" id="UP000024942"/>
    </source>
</evidence>
<dbReference type="SUPFAM" id="SSF55653">
    <property type="entry name" value="Ribosomal protein L9 C-domain"/>
    <property type="match status" value="1"/>
</dbReference>
<reference evidence="9 10" key="1">
    <citation type="journal article" date="2014" name="Antonie Van Leeuwenhoek">
        <title>Hyphomonas beringensis sp. nov. and Hyphomonas chukchiensis sp. nov., isolated from surface seawater of the Bering Sea and Chukchi Sea.</title>
        <authorList>
            <person name="Li C."/>
            <person name="Lai Q."/>
            <person name="Li G."/>
            <person name="Dong C."/>
            <person name="Wang J."/>
            <person name="Liao Y."/>
            <person name="Shao Z."/>
        </authorList>
    </citation>
    <scope>NUCLEOTIDE SEQUENCE [LARGE SCALE GENOMIC DNA]</scope>
    <source>
        <strain evidence="9 10">SCH89</strain>
    </source>
</reference>
<dbReference type="Proteomes" id="UP000024942">
    <property type="component" value="Unassembled WGS sequence"/>
</dbReference>
<dbReference type="GO" id="GO:0019843">
    <property type="term" value="F:rRNA binding"/>
    <property type="evidence" value="ECO:0007669"/>
    <property type="project" value="UniProtKB-UniRule"/>
</dbReference>
<evidence type="ECO:0000256" key="1">
    <source>
        <dbReference type="ARBA" id="ARBA00010605"/>
    </source>
</evidence>
<comment type="similarity">
    <text evidence="1 7">Belongs to the bacterial ribosomal protein bL9 family.</text>
</comment>
<dbReference type="PROSITE" id="PS00651">
    <property type="entry name" value="RIBOSOMAL_L9"/>
    <property type="match status" value="1"/>
</dbReference>
<feature type="domain" description="Ribosomal protein L9" evidence="8">
    <location>
        <begin position="13"/>
        <end position="40"/>
    </location>
</feature>
<proteinExistence type="inferred from homology"/>
<accession>A0A059GAM9</accession>
<keyword evidence="10" id="KW-1185">Reference proteome</keyword>
<protein>
    <recommendedName>
        <fullName evidence="6 7">Large ribosomal subunit protein bL9</fullName>
    </recommendedName>
</protein>
<dbReference type="OrthoDB" id="9788336at2"/>
<dbReference type="NCBIfam" id="TIGR00158">
    <property type="entry name" value="L9"/>
    <property type="match status" value="1"/>
</dbReference>
<name>A0A059GAM9_9PROT</name>
<evidence type="ECO:0000259" key="8">
    <source>
        <dbReference type="PROSITE" id="PS00651"/>
    </source>
</evidence>
<dbReference type="GO" id="GO:0006412">
    <property type="term" value="P:translation"/>
    <property type="evidence" value="ECO:0007669"/>
    <property type="project" value="UniProtKB-UniRule"/>
</dbReference>
<organism evidence="9 10">
    <name type="scientific">Hyphomonas oceanitis SCH89</name>
    <dbReference type="NCBI Taxonomy" id="1280953"/>
    <lineage>
        <taxon>Bacteria</taxon>
        <taxon>Pseudomonadati</taxon>
        <taxon>Pseudomonadota</taxon>
        <taxon>Alphaproteobacteria</taxon>
        <taxon>Hyphomonadales</taxon>
        <taxon>Hyphomonadaceae</taxon>
        <taxon>Hyphomonas</taxon>
    </lineage>
</organism>
<gene>
    <name evidence="7" type="primary">rplI</name>
    <name evidence="9" type="ORF">HOC_02923</name>
</gene>
<dbReference type="GO" id="GO:0005840">
    <property type="term" value="C:ribosome"/>
    <property type="evidence" value="ECO:0007669"/>
    <property type="project" value="UniProtKB-KW"/>
</dbReference>
<dbReference type="eggNOG" id="COG0359">
    <property type="taxonomic scope" value="Bacteria"/>
</dbReference>
<dbReference type="STRING" id="1280953.HOC_02923"/>
<dbReference type="GO" id="GO:0003735">
    <property type="term" value="F:structural constituent of ribosome"/>
    <property type="evidence" value="ECO:0007669"/>
    <property type="project" value="InterPro"/>
</dbReference>
<comment type="function">
    <text evidence="7">Binds to the 23S rRNA.</text>
</comment>
<dbReference type="SUPFAM" id="SSF55658">
    <property type="entry name" value="L9 N-domain-like"/>
    <property type="match status" value="1"/>
</dbReference>
<keyword evidence="5 7" id="KW-0687">Ribonucleoprotein</keyword>
<dbReference type="RefSeq" id="WP_035535806.1">
    <property type="nucleotide sequence ID" value="NZ_ARYL01000003.1"/>
</dbReference>
<dbReference type="InterPro" id="IPR036791">
    <property type="entry name" value="Ribosomal_bL9_C_sf"/>
</dbReference>
<dbReference type="InterPro" id="IPR020594">
    <property type="entry name" value="Ribosomal_bL9_bac/chp"/>
</dbReference>
<evidence type="ECO:0000313" key="9">
    <source>
        <dbReference type="EMBL" id="KDA03794.1"/>
    </source>
</evidence>
<dbReference type="InterPro" id="IPR020070">
    <property type="entry name" value="Ribosomal_bL9_N"/>
</dbReference>
<evidence type="ECO:0000256" key="4">
    <source>
        <dbReference type="ARBA" id="ARBA00022980"/>
    </source>
</evidence>
<dbReference type="Gene3D" id="3.10.430.100">
    <property type="entry name" value="Ribosomal protein L9, C-terminal domain"/>
    <property type="match status" value="1"/>
</dbReference>
<keyword evidence="4 7" id="KW-0689">Ribosomal protein</keyword>
<dbReference type="PANTHER" id="PTHR21368">
    <property type="entry name" value="50S RIBOSOMAL PROTEIN L9"/>
    <property type="match status" value="1"/>
</dbReference>
<dbReference type="GO" id="GO:1990904">
    <property type="term" value="C:ribonucleoprotein complex"/>
    <property type="evidence" value="ECO:0007669"/>
    <property type="project" value="UniProtKB-KW"/>
</dbReference>
<dbReference type="InterPro" id="IPR009027">
    <property type="entry name" value="Ribosomal_bL9/RNase_H1_N"/>
</dbReference>
<dbReference type="Pfam" id="PF03948">
    <property type="entry name" value="Ribosomal_L9_C"/>
    <property type="match status" value="1"/>
</dbReference>
<dbReference type="InterPro" id="IPR000244">
    <property type="entry name" value="Ribosomal_bL9"/>
</dbReference>
<evidence type="ECO:0000256" key="2">
    <source>
        <dbReference type="ARBA" id="ARBA00022730"/>
    </source>
</evidence>
<dbReference type="Pfam" id="PF01281">
    <property type="entry name" value="Ribosomal_L9_N"/>
    <property type="match status" value="1"/>
</dbReference>
<keyword evidence="3 7" id="KW-0694">RNA-binding</keyword>
<evidence type="ECO:0000256" key="6">
    <source>
        <dbReference type="ARBA" id="ARBA00035292"/>
    </source>
</evidence>
<dbReference type="InterPro" id="IPR036935">
    <property type="entry name" value="Ribosomal_bL9_N_sf"/>
</dbReference>
<dbReference type="Gene3D" id="3.40.5.10">
    <property type="entry name" value="Ribosomal protein L9, N-terminal domain"/>
    <property type="match status" value="1"/>
</dbReference>
<evidence type="ECO:0000256" key="3">
    <source>
        <dbReference type="ARBA" id="ARBA00022884"/>
    </source>
</evidence>